<keyword evidence="1" id="KW-0805">Transcription regulation</keyword>
<reference evidence="6" key="1">
    <citation type="journal article" date="2019" name="Int. J. Syst. Evol. Microbiol.">
        <title>The Global Catalogue of Microorganisms (GCM) 10K type strain sequencing project: providing services to taxonomists for standard genome sequencing and annotation.</title>
        <authorList>
            <consortium name="The Broad Institute Genomics Platform"/>
            <consortium name="The Broad Institute Genome Sequencing Center for Infectious Disease"/>
            <person name="Wu L."/>
            <person name="Ma J."/>
        </authorList>
    </citation>
    <scope>NUCLEOTIDE SEQUENCE [LARGE SCALE GENOMIC DNA]</scope>
    <source>
        <strain evidence="6">KCTC 42899</strain>
    </source>
</reference>
<dbReference type="Proteomes" id="UP001595721">
    <property type="component" value="Unassembled WGS sequence"/>
</dbReference>
<dbReference type="PROSITE" id="PS00356">
    <property type="entry name" value="HTH_LACI_1"/>
    <property type="match status" value="1"/>
</dbReference>
<evidence type="ECO:0000256" key="2">
    <source>
        <dbReference type="ARBA" id="ARBA00023125"/>
    </source>
</evidence>
<sequence length="344" mass="37911">MSGKVTLKDVAERAGVGPATVDRVINERGNVSQEISRKVLRAARELGLRRILPQRHHRMIRIEVVLARPELPLIARMRHEFQQLTTLLDPSITIHRTILRDERPETIAQALGRTGCDAVIVYMPDDPLTRQAVAALEARGIPVVTLISDVPQSARIAYAGPDHFQSGRSAGYFIARMSRRPGPVAVLCNTRGLQSHDDRIRGLEACLTAQDGFSIGAVVEGRDDRDRSESRLRQLFASNRDIVAVYNVGAGNLGVAAAIRADILPERPVFIGHELTRFSAALLREGIMSLTIDQCPELQARLAVNHILQHLDFADLGPDGPHYDTKPLQAVLYGPENIPETPEI</sequence>
<proteinExistence type="predicted"/>
<dbReference type="SUPFAM" id="SSF53822">
    <property type="entry name" value="Periplasmic binding protein-like I"/>
    <property type="match status" value="1"/>
</dbReference>
<feature type="domain" description="HTH lacI-type" evidence="4">
    <location>
        <begin position="5"/>
        <end position="59"/>
    </location>
</feature>
<dbReference type="PRINTS" id="PR00036">
    <property type="entry name" value="HTHLACI"/>
</dbReference>
<protein>
    <submittedName>
        <fullName evidence="5">LacI family DNA-binding transcriptional regulator</fullName>
    </submittedName>
</protein>
<dbReference type="RefSeq" id="WP_377742024.1">
    <property type="nucleotide sequence ID" value="NZ_JBHRXJ010000001.1"/>
</dbReference>
<evidence type="ECO:0000259" key="4">
    <source>
        <dbReference type="PROSITE" id="PS50932"/>
    </source>
</evidence>
<dbReference type="InterPro" id="IPR028082">
    <property type="entry name" value="Peripla_BP_I"/>
</dbReference>
<dbReference type="PANTHER" id="PTHR30146">
    <property type="entry name" value="LACI-RELATED TRANSCRIPTIONAL REPRESSOR"/>
    <property type="match status" value="1"/>
</dbReference>
<evidence type="ECO:0000256" key="3">
    <source>
        <dbReference type="ARBA" id="ARBA00023163"/>
    </source>
</evidence>
<dbReference type="Gene3D" id="3.40.50.2300">
    <property type="match status" value="2"/>
</dbReference>
<dbReference type="InterPro" id="IPR010982">
    <property type="entry name" value="Lambda_DNA-bd_dom_sf"/>
</dbReference>
<comment type="caution">
    <text evidence="5">The sequence shown here is derived from an EMBL/GenBank/DDBJ whole genome shotgun (WGS) entry which is preliminary data.</text>
</comment>
<dbReference type="CDD" id="cd01392">
    <property type="entry name" value="HTH_LacI"/>
    <property type="match status" value="1"/>
</dbReference>
<dbReference type="InterPro" id="IPR025997">
    <property type="entry name" value="SBP_2_dom"/>
</dbReference>
<dbReference type="EMBL" id="JBHRXJ010000001">
    <property type="protein sequence ID" value="MFC3526717.1"/>
    <property type="molecule type" value="Genomic_DNA"/>
</dbReference>
<dbReference type="CDD" id="cd06307">
    <property type="entry name" value="PBP1_sugar_binding"/>
    <property type="match status" value="1"/>
</dbReference>
<evidence type="ECO:0000313" key="6">
    <source>
        <dbReference type="Proteomes" id="UP001595721"/>
    </source>
</evidence>
<dbReference type="PANTHER" id="PTHR30146:SF152">
    <property type="entry name" value="TRANSCRIPTIONAL REGULATORY PROTEIN"/>
    <property type="match status" value="1"/>
</dbReference>
<evidence type="ECO:0000256" key="1">
    <source>
        <dbReference type="ARBA" id="ARBA00023015"/>
    </source>
</evidence>
<dbReference type="Gene3D" id="1.10.260.40">
    <property type="entry name" value="lambda repressor-like DNA-binding domains"/>
    <property type="match status" value="1"/>
</dbReference>
<dbReference type="GO" id="GO:0003677">
    <property type="term" value="F:DNA binding"/>
    <property type="evidence" value="ECO:0007669"/>
    <property type="project" value="UniProtKB-KW"/>
</dbReference>
<dbReference type="InterPro" id="IPR000843">
    <property type="entry name" value="HTH_LacI"/>
</dbReference>
<dbReference type="SMART" id="SM00354">
    <property type="entry name" value="HTH_LACI"/>
    <property type="match status" value="1"/>
</dbReference>
<accession>A0ABV7R096</accession>
<organism evidence="5 6">
    <name type="scientific">Paracoccus mangrovi</name>
    <dbReference type="NCBI Taxonomy" id="1715645"/>
    <lineage>
        <taxon>Bacteria</taxon>
        <taxon>Pseudomonadati</taxon>
        <taxon>Pseudomonadota</taxon>
        <taxon>Alphaproteobacteria</taxon>
        <taxon>Rhodobacterales</taxon>
        <taxon>Paracoccaceae</taxon>
        <taxon>Paracoccus</taxon>
    </lineage>
</organism>
<dbReference type="Pfam" id="PF00356">
    <property type="entry name" value="LacI"/>
    <property type="match status" value="1"/>
</dbReference>
<dbReference type="SUPFAM" id="SSF47413">
    <property type="entry name" value="lambda repressor-like DNA-binding domains"/>
    <property type="match status" value="1"/>
</dbReference>
<keyword evidence="2 5" id="KW-0238">DNA-binding</keyword>
<dbReference type="PROSITE" id="PS50932">
    <property type="entry name" value="HTH_LACI_2"/>
    <property type="match status" value="1"/>
</dbReference>
<name>A0ABV7R096_9RHOB</name>
<gene>
    <name evidence="5" type="ORF">ACFOMH_00935</name>
</gene>
<keyword evidence="3" id="KW-0804">Transcription</keyword>
<keyword evidence="6" id="KW-1185">Reference proteome</keyword>
<evidence type="ECO:0000313" key="5">
    <source>
        <dbReference type="EMBL" id="MFC3526717.1"/>
    </source>
</evidence>
<dbReference type="Pfam" id="PF13407">
    <property type="entry name" value="Peripla_BP_4"/>
    <property type="match status" value="1"/>
</dbReference>